<dbReference type="SUPFAM" id="SSF47240">
    <property type="entry name" value="Ferritin-like"/>
    <property type="match status" value="1"/>
</dbReference>
<dbReference type="EMBL" id="PYMA01000015">
    <property type="protein sequence ID" value="PSW17196.1"/>
    <property type="molecule type" value="Genomic_DNA"/>
</dbReference>
<evidence type="ECO:0000313" key="2">
    <source>
        <dbReference type="Proteomes" id="UP000241771"/>
    </source>
</evidence>
<keyword evidence="2" id="KW-1185">Reference proteome</keyword>
<evidence type="ECO:0008006" key="3">
    <source>
        <dbReference type="Google" id="ProtNLM"/>
    </source>
</evidence>
<dbReference type="Proteomes" id="UP000241771">
    <property type="component" value="Unassembled WGS sequence"/>
</dbReference>
<name>A0A2T3NNF6_9GAMM</name>
<dbReference type="InterPro" id="IPR009078">
    <property type="entry name" value="Ferritin-like_SF"/>
</dbReference>
<reference evidence="1 2" key="1">
    <citation type="submission" date="2018-01" db="EMBL/GenBank/DDBJ databases">
        <title>Whole genome sequencing of Histamine producing bacteria.</title>
        <authorList>
            <person name="Butler K."/>
        </authorList>
    </citation>
    <scope>NUCLEOTIDE SEQUENCE [LARGE SCALE GENOMIC DNA]</scope>
    <source>
        <strain evidence="1 2">DSM 100436</strain>
    </source>
</reference>
<dbReference type="OrthoDB" id="5500270at2"/>
<proteinExistence type="predicted"/>
<sequence>MLKCEKMSELSFLTTGHYDIYLKGKEKQNWDRDLDWSLAEDDLIPEHLKDTAIAVASLSAHVEVLGMQNAAELLSDCEDFALKIGLGQAVNDEARHAELFSKYVMLANGNVQDLSKNTEIYDQHFSTLTDFDDIFLSHVFLENGALEQFNIFIQAFGSNSLIGQIYKGALQDEARHVQMGINYFREQIIKNPYKVKKIKDHLNQFQNILHVNDAGINWLAEISGKSYEEIKNRVENRQSGFVNKILEEKCYA</sequence>
<dbReference type="AlphaFoldDB" id="A0A2T3NNF6"/>
<dbReference type="RefSeq" id="WP_107272378.1">
    <property type="nucleotide sequence ID" value="NZ_JGVO01000908.1"/>
</dbReference>
<organism evidence="1 2">
    <name type="scientific">Photobacterium sanctipauli</name>
    <dbReference type="NCBI Taxonomy" id="1342794"/>
    <lineage>
        <taxon>Bacteria</taxon>
        <taxon>Pseudomonadati</taxon>
        <taxon>Pseudomonadota</taxon>
        <taxon>Gammaproteobacteria</taxon>
        <taxon>Vibrionales</taxon>
        <taxon>Vibrionaceae</taxon>
        <taxon>Photobacterium</taxon>
    </lineage>
</organism>
<dbReference type="Gene3D" id="1.10.620.20">
    <property type="entry name" value="Ribonucleotide Reductase, subunit A"/>
    <property type="match status" value="1"/>
</dbReference>
<comment type="caution">
    <text evidence="1">The sequence shown here is derived from an EMBL/GenBank/DDBJ whole genome shotgun (WGS) entry which is preliminary data.</text>
</comment>
<gene>
    <name evidence="1" type="ORF">C9I98_19500</name>
</gene>
<dbReference type="GO" id="GO:0016491">
    <property type="term" value="F:oxidoreductase activity"/>
    <property type="evidence" value="ECO:0007669"/>
    <property type="project" value="InterPro"/>
</dbReference>
<dbReference type="InterPro" id="IPR012348">
    <property type="entry name" value="RNR-like"/>
</dbReference>
<accession>A0A2T3NNF6</accession>
<evidence type="ECO:0000313" key="1">
    <source>
        <dbReference type="EMBL" id="PSW17196.1"/>
    </source>
</evidence>
<protein>
    <recommendedName>
        <fullName evidence="3">Ferritin-like domain-containing protein</fullName>
    </recommendedName>
</protein>
<dbReference type="CDD" id="cd00657">
    <property type="entry name" value="Ferritin_like"/>
    <property type="match status" value="1"/>
</dbReference>